<dbReference type="AlphaFoldDB" id="B3T5G9"/>
<accession>B3T5G9</accession>
<name>B3T5G9_9ZZZZ</name>
<reference evidence="1" key="1">
    <citation type="journal article" date="2008" name="ISME J.">
        <title>Genomic patterns of recombination, clonal divergence and environment in marine microbial populations.</title>
        <authorList>
            <person name="Konstantinidis K.T."/>
            <person name="Delong E.F."/>
        </authorList>
    </citation>
    <scope>NUCLEOTIDE SEQUENCE</scope>
</reference>
<dbReference type="EMBL" id="EU016610">
    <property type="protein sequence ID" value="ABZ07828.1"/>
    <property type="molecule type" value="Genomic_DNA"/>
</dbReference>
<gene>
    <name evidence="1" type="ORF">ALOHA_HF4000ANIW141I9ctg2g15</name>
</gene>
<protein>
    <submittedName>
        <fullName evidence="1">Uncharacterized protein</fullName>
    </submittedName>
</protein>
<organism evidence="1">
    <name type="scientific">uncultured marine microorganism HF4000_ANIW141I9</name>
    <dbReference type="NCBI Taxonomy" id="455537"/>
    <lineage>
        <taxon>unclassified sequences</taxon>
        <taxon>environmental samples</taxon>
    </lineage>
</organism>
<sequence length="266" mass="30787">MMVKSSILLKTAKFILTVFFGAIIFGQEGEIIPLSQKVGLTLDAEENLFYNVYSDIDGFESAQFYEVSIKTVITRITYVQYAQQKTSKRKYTMMEFLRMKEAVDVQPFITAEDRRMVKENLTYLQTDEILDGIQEDQYVTIHHRSGRRIRGTLKKYSDKMLAIQTPVSLEKIPIWDMESISYRESIKNRSSWEYPLYAFSALTGLALAEGWNEQTRPYIDSIWHYRFLGAMSGLLAGSEAFQTFNVLTSPKKFFALTPEEMDSLKE</sequence>
<proteinExistence type="predicted"/>
<evidence type="ECO:0000313" key="1">
    <source>
        <dbReference type="EMBL" id="ABZ07828.1"/>
    </source>
</evidence>